<keyword evidence="2" id="KW-1185">Reference proteome</keyword>
<sequence length="76" mass="8620">MHANLPDLRHVALQSPFHDGWIRGPQGQLVMWVPPEYRPYMQLSPCVALLGGARVTLDFEGSAHGTEWTKCYRSLE</sequence>
<evidence type="ECO:0000313" key="2">
    <source>
        <dbReference type="Proteomes" id="UP000814128"/>
    </source>
</evidence>
<organism evidence="1 2">
    <name type="scientific">Vararia minispora EC-137</name>
    <dbReference type="NCBI Taxonomy" id="1314806"/>
    <lineage>
        <taxon>Eukaryota</taxon>
        <taxon>Fungi</taxon>
        <taxon>Dikarya</taxon>
        <taxon>Basidiomycota</taxon>
        <taxon>Agaricomycotina</taxon>
        <taxon>Agaricomycetes</taxon>
        <taxon>Russulales</taxon>
        <taxon>Lachnocladiaceae</taxon>
        <taxon>Vararia</taxon>
    </lineage>
</organism>
<accession>A0ACB8QCH4</accession>
<protein>
    <submittedName>
        <fullName evidence="1">Uncharacterized protein</fullName>
    </submittedName>
</protein>
<reference evidence="1" key="2">
    <citation type="journal article" date="2022" name="New Phytol.">
        <title>Evolutionary transition to the ectomycorrhizal habit in the genomes of a hyperdiverse lineage of mushroom-forming fungi.</title>
        <authorList>
            <person name="Looney B."/>
            <person name="Miyauchi S."/>
            <person name="Morin E."/>
            <person name="Drula E."/>
            <person name="Courty P.E."/>
            <person name="Kohler A."/>
            <person name="Kuo A."/>
            <person name="LaButti K."/>
            <person name="Pangilinan J."/>
            <person name="Lipzen A."/>
            <person name="Riley R."/>
            <person name="Andreopoulos W."/>
            <person name="He G."/>
            <person name="Johnson J."/>
            <person name="Nolan M."/>
            <person name="Tritt A."/>
            <person name="Barry K.W."/>
            <person name="Grigoriev I.V."/>
            <person name="Nagy L.G."/>
            <person name="Hibbett D."/>
            <person name="Henrissat B."/>
            <person name="Matheny P.B."/>
            <person name="Labbe J."/>
            <person name="Martin F.M."/>
        </authorList>
    </citation>
    <scope>NUCLEOTIDE SEQUENCE</scope>
    <source>
        <strain evidence="1">EC-137</strain>
    </source>
</reference>
<name>A0ACB8QCH4_9AGAM</name>
<proteinExistence type="predicted"/>
<reference evidence="1" key="1">
    <citation type="submission" date="2021-02" db="EMBL/GenBank/DDBJ databases">
        <authorList>
            <consortium name="DOE Joint Genome Institute"/>
            <person name="Ahrendt S."/>
            <person name="Looney B.P."/>
            <person name="Miyauchi S."/>
            <person name="Morin E."/>
            <person name="Drula E."/>
            <person name="Courty P.E."/>
            <person name="Chicoki N."/>
            <person name="Fauchery L."/>
            <person name="Kohler A."/>
            <person name="Kuo A."/>
            <person name="Labutti K."/>
            <person name="Pangilinan J."/>
            <person name="Lipzen A."/>
            <person name="Riley R."/>
            <person name="Andreopoulos W."/>
            <person name="He G."/>
            <person name="Johnson J."/>
            <person name="Barry K.W."/>
            <person name="Grigoriev I.V."/>
            <person name="Nagy L."/>
            <person name="Hibbett D."/>
            <person name="Henrissat B."/>
            <person name="Matheny P.B."/>
            <person name="Labbe J."/>
            <person name="Martin F."/>
        </authorList>
    </citation>
    <scope>NUCLEOTIDE SEQUENCE</scope>
    <source>
        <strain evidence="1">EC-137</strain>
    </source>
</reference>
<gene>
    <name evidence="1" type="ORF">K488DRAFT_56551</name>
</gene>
<comment type="caution">
    <text evidence="1">The sequence shown here is derived from an EMBL/GenBank/DDBJ whole genome shotgun (WGS) entry which is preliminary data.</text>
</comment>
<evidence type="ECO:0000313" key="1">
    <source>
        <dbReference type="EMBL" id="KAI0029357.1"/>
    </source>
</evidence>
<dbReference type="EMBL" id="MU273681">
    <property type="protein sequence ID" value="KAI0029357.1"/>
    <property type="molecule type" value="Genomic_DNA"/>
</dbReference>
<dbReference type="Proteomes" id="UP000814128">
    <property type="component" value="Unassembled WGS sequence"/>
</dbReference>